<dbReference type="AlphaFoldDB" id="A0A1N7JI39"/>
<evidence type="ECO:0000256" key="1">
    <source>
        <dbReference type="SAM" id="SignalP"/>
    </source>
</evidence>
<dbReference type="EMBL" id="FTOP01000001">
    <property type="protein sequence ID" value="SIS48987.1"/>
    <property type="molecule type" value="Genomic_DNA"/>
</dbReference>
<organism evidence="2 3">
    <name type="scientific">Belliella pelovolcani</name>
    <dbReference type="NCBI Taxonomy" id="529505"/>
    <lineage>
        <taxon>Bacteria</taxon>
        <taxon>Pseudomonadati</taxon>
        <taxon>Bacteroidota</taxon>
        <taxon>Cytophagia</taxon>
        <taxon>Cytophagales</taxon>
        <taxon>Cyclobacteriaceae</taxon>
        <taxon>Belliella</taxon>
    </lineage>
</organism>
<protein>
    <recommendedName>
        <fullName evidence="4">MG2 domain-containing protein</fullName>
    </recommendedName>
</protein>
<evidence type="ECO:0000313" key="3">
    <source>
        <dbReference type="Proteomes" id="UP000186026"/>
    </source>
</evidence>
<keyword evidence="1" id="KW-0732">Signal</keyword>
<dbReference type="Gene3D" id="2.60.40.1930">
    <property type="match status" value="1"/>
</dbReference>
<reference evidence="3" key="1">
    <citation type="submission" date="2017-01" db="EMBL/GenBank/DDBJ databases">
        <authorList>
            <person name="Varghese N."/>
            <person name="Submissions S."/>
        </authorList>
    </citation>
    <scope>NUCLEOTIDE SEQUENCE [LARGE SCALE GENOMIC DNA]</scope>
    <source>
        <strain evidence="3">DSM 46698</strain>
    </source>
</reference>
<feature type="signal peptide" evidence="1">
    <location>
        <begin position="1"/>
        <end position="21"/>
    </location>
</feature>
<dbReference type="STRING" id="529505.SAMN05421761_10123"/>
<keyword evidence="3" id="KW-1185">Reference proteome</keyword>
<proteinExistence type="predicted"/>
<evidence type="ECO:0000313" key="2">
    <source>
        <dbReference type="EMBL" id="SIS48987.1"/>
    </source>
</evidence>
<accession>A0A1N7JI39</accession>
<name>A0A1N7JI39_9BACT</name>
<sequence length="848" mass="97945">MIKYRLILHLIFLSLSNFVQSQTLYEKVLVAEFEEKARKNARPIEYLQTDKDIYETGEQLWFKFLQLDGQFLSPYQGDSILYLRLVNQISREVFWEEKYGIYSGFTDGMVLLNENLNPGIYNLEAYSPSSVYHEMKDYHAFKEIEIRQFINPEIIIRHNLSDQDDYSDTLSLIVSDKQGNRLSDAKIQITWLNSKRKSIHETTFQSNLEGRLEIPLNRTGSQWIDLDVTLGNKHVFQRIELKDITNPKEITFHPESGKLIHNQESFVMLSAAGDNNENQSRQGVLLKDGEILQFINMGSEGLGKFKVKPEKGSSYRILWNDTPSDTMTVFDQIEDRGVTINLNTLADTLLMTIQTSWPGQKHFLRLQVRGIVHVFHELILEDNSQIKIPLTNIPSGIAEIAIFNDQAEPLGERLTWIENNGKLIVEAKLNQQEYGSREKVKVTFTVKDSKGTPLEGVQIGGTVSDKLYQNSRYNRSLYTFAHIITQMGTNPNLESILGLSEENDFRKINNILESSNIEKYIWLEQKFENYRTVEYPLGNKLTGQIKYRNSSKENDSNYGLLFRGDNEGNTAFIPLDREGNFEIYPEELDFGKDEYLYIKALPKGSSEIILTIKDPFDDLESVLKTANFNYPSIDYGSSEQKLDLPAFDRNMILLSEFVVRGKRIEQEREKFIGELAERAKLDFNDDFLCNGFGHVWSVLNCYYCADKNIKPVEGGEYIEVFDSDREKVFGNASKHYDLSLGNWRRVIYKYPKYTDEELMKLYNMTRTKGFFVGAGFQAKEYPDHESKNDPEADYRNTLGWYPYLFTDSNGKAEIELYTSDIRSIFAGNFEVLSADGKMGKVNFEFVVK</sequence>
<feature type="chain" id="PRO_5012252912" description="MG2 domain-containing protein" evidence="1">
    <location>
        <begin position="22"/>
        <end position="848"/>
    </location>
</feature>
<dbReference type="Proteomes" id="UP000186026">
    <property type="component" value="Unassembled WGS sequence"/>
</dbReference>
<gene>
    <name evidence="2" type="ORF">SAMN05421761_10123</name>
</gene>
<evidence type="ECO:0008006" key="4">
    <source>
        <dbReference type="Google" id="ProtNLM"/>
    </source>
</evidence>